<dbReference type="SUPFAM" id="SSF69318">
    <property type="entry name" value="Integrin alpha N-terminal domain"/>
    <property type="match status" value="1"/>
</dbReference>
<keyword evidence="2" id="KW-0645">Protease</keyword>
<gene>
    <name evidence="10" type="ORF">IFM60648_04285</name>
</gene>
<evidence type="ECO:0000256" key="2">
    <source>
        <dbReference type="ARBA" id="ARBA00022670"/>
    </source>
</evidence>
<dbReference type="SUPFAM" id="SSF55486">
    <property type="entry name" value="Metalloproteases ('zincins'), catalytic domain"/>
    <property type="match status" value="1"/>
</dbReference>
<keyword evidence="7" id="KW-0482">Metalloprotease</keyword>
<dbReference type="InterPro" id="IPR013517">
    <property type="entry name" value="FG-GAP"/>
</dbReference>
<evidence type="ECO:0000256" key="1">
    <source>
        <dbReference type="ARBA" id="ARBA00008721"/>
    </source>
</evidence>
<evidence type="ECO:0000256" key="3">
    <source>
        <dbReference type="ARBA" id="ARBA00022723"/>
    </source>
</evidence>
<evidence type="ECO:0000259" key="9">
    <source>
        <dbReference type="Pfam" id="PF05572"/>
    </source>
</evidence>
<organism evidence="10 11">
    <name type="scientific">Aspergillus lentulus</name>
    <dbReference type="NCBI Taxonomy" id="293939"/>
    <lineage>
        <taxon>Eukaryota</taxon>
        <taxon>Fungi</taxon>
        <taxon>Dikarya</taxon>
        <taxon>Ascomycota</taxon>
        <taxon>Pezizomycotina</taxon>
        <taxon>Eurotiomycetes</taxon>
        <taxon>Eurotiomycetidae</taxon>
        <taxon>Eurotiales</taxon>
        <taxon>Aspergillaceae</taxon>
        <taxon>Aspergillus</taxon>
        <taxon>Aspergillus subgen. Fumigati</taxon>
    </lineage>
</organism>
<protein>
    <submittedName>
        <fullName evidence="10">Ulilysin</fullName>
    </submittedName>
</protein>
<feature type="domain" description="Peptidase M43 pregnancy-associated plasma-A" evidence="9">
    <location>
        <begin position="166"/>
        <end position="315"/>
    </location>
</feature>
<dbReference type="Proteomes" id="UP000465220">
    <property type="component" value="Unassembled WGS sequence"/>
</dbReference>
<proteinExistence type="inferred from homology"/>
<keyword evidence="8" id="KW-1015">Disulfide bond</keyword>
<evidence type="ECO:0000256" key="7">
    <source>
        <dbReference type="ARBA" id="ARBA00023049"/>
    </source>
</evidence>
<evidence type="ECO:0000256" key="8">
    <source>
        <dbReference type="ARBA" id="ARBA00023157"/>
    </source>
</evidence>
<evidence type="ECO:0000313" key="11">
    <source>
        <dbReference type="Proteomes" id="UP000465220"/>
    </source>
</evidence>
<reference evidence="10 11" key="1">
    <citation type="submission" date="2020-01" db="EMBL/GenBank/DDBJ databases">
        <title>Draft genome sequence of Aspergillus lentulus IFM 60648.</title>
        <authorList>
            <person name="Takahashi H."/>
            <person name="Yaguchi T."/>
        </authorList>
    </citation>
    <scope>NUCLEOTIDE SEQUENCE [LARGE SCALE GENOMIC DNA]</scope>
    <source>
        <strain evidence="10 11">IFM 60648</strain>
    </source>
</reference>
<keyword evidence="11" id="KW-1185">Reference proteome</keyword>
<comment type="caution">
    <text evidence="10">The sequence shown here is derived from an EMBL/GenBank/DDBJ whole genome shotgun (WGS) entry which is preliminary data.</text>
</comment>
<comment type="similarity">
    <text evidence="1">Belongs to the peptidase M43B family.</text>
</comment>
<keyword evidence="3" id="KW-0479">Metal-binding</keyword>
<keyword evidence="6" id="KW-0862">Zinc</keyword>
<evidence type="ECO:0000313" key="10">
    <source>
        <dbReference type="EMBL" id="GFF74806.1"/>
    </source>
</evidence>
<sequence>MSDAQIPLSDVTEQPVHNWCGTSLLHQHLLATVPGYKSARQFVEHFNRVALHAPSLRTSVLQIPVVVHVVWNKPEQNISQAQIDSQISVLNEDFNAANPDLVNLPAAFRPLVGNPLIRFFLTKRDPNGKPTTGVTRTQTGIISFDHNSATDPPDQRVKFTAQGGADGWPSDRYLNIWVCKQGGVRPLLGFAQFPGLPATTDGVVISHTAFGKGGTATSPFELGRTATHEIGHWLNLLHIWGDDDGGPAGLLCSGTDLCNDTPNQAGANRGSPTFPHITCGNGPNGDLFMNYMDYTNDSTTIMFTKGQVVRMDATLSGPRASLVGSNFQNFLLHTGTTLHTTDETFAFAMADWNGDSRPDLVAIKKSNTGTNTTEVHVLSGASNFQGFLLHTGTALYTTDETFAFAIADWNGDGRPDLVAIKKSNTGTNTTEVHILSGASNFQDFLLHTGTALHTTDETFAFAMADWNGDGRPDLVAIKKSNTGTNTTEVHVLSGASNFQDFLLHTGTALHTTDETFAFAMADWNGDGRPDLVAIKKSNTGTNTTEVHILSGALNYQDFLLHTGTALHTTDETFAFAMADWNGDGRPDLVAIKKSNTGTNTTEVHILSGALNYQDFLLHTGTALHTTDETFAFAMADWDGTGRPDLFAVKKRNTGTNSTEMHIFAG</sequence>
<evidence type="ECO:0000256" key="6">
    <source>
        <dbReference type="ARBA" id="ARBA00022833"/>
    </source>
</evidence>
<dbReference type="Pfam" id="PF13517">
    <property type="entry name" value="FG-GAP_3"/>
    <property type="match status" value="2"/>
</dbReference>
<keyword evidence="5" id="KW-0378">Hydrolase</keyword>
<evidence type="ECO:0000256" key="5">
    <source>
        <dbReference type="ARBA" id="ARBA00022801"/>
    </source>
</evidence>
<evidence type="ECO:0000256" key="4">
    <source>
        <dbReference type="ARBA" id="ARBA00022729"/>
    </source>
</evidence>
<dbReference type="Gene3D" id="3.40.390.10">
    <property type="entry name" value="Collagenase (Catalytic Domain)"/>
    <property type="match status" value="1"/>
</dbReference>
<dbReference type="InterPro" id="IPR008754">
    <property type="entry name" value="Peptidase_M43"/>
</dbReference>
<dbReference type="PANTHER" id="PTHR47466">
    <property type="match status" value="1"/>
</dbReference>
<name>A0ABQ1A6N1_ASPLE</name>
<dbReference type="InterPro" id="IPR024079">
    <property type="entry name" value="MetalloPept_cat_dom_sf"/>
</dbReference>
<dbReference type="EMBL" id="BLKI01000020">
    <property type="protein sequence ID" value="GFF74806.1"/>
    <property type="molecule type" value="Genomic_DNA"/>
</dbReference>
<accession>A0ABQ1A6N1</accession>
<dbReference type="CDD" id="cd04275">
    <property type="entry name" value="ZnMc_pappalysin_like"/>
    <property type="match status" value="1"/>
</dbReference>
<dbReference type="InterPro" id="IPR028994">
    <property type="entry name" value="Integrin_alpha_N"/>
</dbReference>
<keyword evidence="4" id="KW-0732">Signal</keyword>
<dbReference type="PANTHER" id="PTHR47466:SF1">
    <property type="entry name" value="METALLOPROTEASE MEP1 (AFU_ORTHOLOGUE AFUA_1G07730)-RELATED"/>
    <property type="match status" value="1"/>
</dbReference>
<dbReference type="Gene3D" id="2.130.10.130">
    <property type="entry name" value="Integrin alpha, N-terminal"/>
    <property type="match status" value="2"/>
</dbReference>
<dbReference type="Pfam" id="PF05572">
    <property type="entry name" value="Peptidase_M43"/>
    <property type="match status" value="1"/>
</dbReference>